<dbReference type="OrthoDB" id="34166at2"/>
<dbReference type="Proteomes" id="UP000077271">
    <property type="component" value="Unassembled WGS sequence"/>
</dbReference>
<dbReference type="NCBIfam" id="TIGR04306">
    <property type="entry name" value="salvage_TenA"/>
    <property type="match status" value="1"/>
</dbReference>
<proteinExistence type="inferred from homology"/>
<dbReference type="InterPro" id="IPR026285">
    <property type="entry name" value="TenA_E"/>
</dbReference>
<dbReference type="RefSeq" id="WP_063975563.1">
    <property type="nucleotide sequence ID" value="NZ_LQWZ01000036.1"/>
</dbReference>
<evidence type="ECO:0000256" key="8">
    <source>
        <dbReference type="ARBA" id="ARBA00048337"/>
    </source>
</evidence>
<dbReference type="PANTHER" id="PTHR43198:SF2">
    <property type="entry name" value="SI:CH1073-67J19.1-RELATED"/>
    <property type="match status" value="1"/>
</dbReference>
<dbReference type="CDD" id="cd19366">
    <property type="entry name" value="TenA_C_BhTenA-like"/>
    <property type="match status" value="1"/>
</dbReference>
<dbReference type="EMBL" id="LQWZ01000036">
    <property type="protein sequence ID" value="OAH53225.1"/>
    <property type="molecule type" value="Genomic_DNA"/>
</dbReference>
<evidence type="ECO:0000256" key="1">
    <source>
        <dbReference type="ARBA" id="ARBA00001881"/>
    </source>
</evidence>
<dbReference type="Pfam" id="PF03070">
    <property type="entry name" value="TENA_THI-4"/>
    <property type="match status" value="1"/>
</dbReference>
<dbReference type="GO" id="GO:0009229">
    <property type="term" value="P:thiamine diphosphate biosynthetic process"/>
    <property type="evidence" value="ECO:0007669"/>
    <property type="project" value="UniProtKB-UniPathway"/>
</dbReference>
<comment type="pathway">
    <text evidence="2 9">Cofactor biosynthesis; thiamine diphosphate biosynthesis.</text>
</comment>
<name>A0A177KJZ9_9BACI</name>
<feature type="domain" description="Thiaminase-2/PQQC" evidence="11">
    <location>
        <begin position="9"/>
        <end position="216"/>
    </location>
</feature>
<reference evidence="12 13" key="1">
    <citation type="submission" date="2016-01" db="EMBL/GenBank/DDBJ databases">
        <title>Investigation of taxonomic status of Bacillus aminovorans.</title>
        <authorList>
            <person name="Verma A."/>
            <person name="Pal Y."/>
            <person name="Krishnamurthi S."/>
        </authorList>
    </citation>
    <scope>NUCLEOTIDE SEQUENCE [LARGE SCALE GENOMIC DNA]</scope>
    <source>
        <strain evidence="12 13">DSM 4337</strain>
    </source>
</reference>
<evidence type="ECO:0000313" key="13">
    <source>
        <dbReference type="Proteomes" id="UP000077271"/>
    </source>
</evidence>
<keyword evidence="7 9" id="KW-0784">Thiamine biosynthesis</keyword>
<dbReference type="InterPro" id="IPR050967">
    <property type="entry name" value="Thiamine_Salvage_TenA"/>
</dbReference>
<dbReference type="UniPathway" id="UPA00060"/>
<evidence type="ECO:0000256" key="7">
    <source>
        <dbReference type="ARBA" id="ARBA00022977"/>
    </source>
</evidence>
<dbReference type="GO" id="GO:0050334">
    <property type="term" value="F:thiaminase activity"/>
    <property type="evidence" value="ECO:0007669"/>
    <property type="project" value="UniProtKB-UniRule"/>
</dbReference>
<dbReference type="InterPro" id="IPR016084">
    <property type="entry name" value="Haem_Oase-like_multi-hlx"/>
</dbReference>
<evidence type="ECO:0000256" key="4">
    <source>
        <dbReference type="ARBA" id="ARBA00011881"/>
    </source>
</evidence>
<protein>
    <recommendedName>
        <fullName evidence="6 9">Aminopyrimidine aminohydrolase</fullName>
        <ecNumber evidence="5 9">3.5.99.2</ecNumber>
    </recommendedName>
</protein>
<dbReference type="PANTHER" id="PTHR43198">
    <property type="entry name" value="BIFUNCTIONAL TH2 PROTEIN"/>
    <property type="match status" value="1"/>
</dbReference>
<evidence type="ECO:0000256" key="5">
    <source>
        <dbReference type="ARBA" id="ARBA00012684"/>
    </source>
</evidence>
<keyword evidence="9" id="KW-0378">Hydrolase</keyword>
<comment type="catalytic activity">
    <reaction evidence="8 9">
        <text>thiamine + H2O = 5-(2-hydroxyethyl)-4-methylthiazole + 4-amino-5-hydroxymethyl-2-methylpyrimidine + H(+)</text>
        <dbReference type="Rhea" id="RHEA:17509"/>
        <dbReference type="ChEBI" id="CHEBI:15377"/>
        <dbReference type="ChEBI" id="CHEBI:15378"/>
        <dbReference type="ChEBI" id="CHEBI:16892"/>
        <dbReference type="ChEBI" id="CHEBI:17957"/>
        <dbReference type="ChEBI" id="CHEBI:18385"/>
        <dbReference type="EC" id="3.5.99.2"/>
    </reaction>
</comment>
<organism evidence="12 13">
    <name type="scientific">Domibacillus aminovorans</name>
    <dbReference type="NCBI Taxonomy" id="29332"/>
    <lineage>
        <taxon>Bacteria</taxon>
        <taxon>Bacillati</taxon>
        <taxon>Bacillota</taxon>
        <taxon>Bacilli</taxon>
        <taxon>Bacillales</taxon>
        <taxon>Bacillaceae</taxon>
        <taxon>Domibacillus</taxon>
    </lineage>
</organism>
<comment type="caution">
    <text evidence="12">The sequence shown here is derived from an EMBL/GenBank/DDBJ whole genome shotgun (WGS) entry which is preliminary data.</text>
</comment>
<evidence type="ECO:0000259" key="11">
    <source>
        <dbReference type="Pfam" id="PF03070"/>
    </source>
</evidence>
<accession>A0A177KJZ9</accession>
<dbReference type="InterPro" id="IPR027574">
    <property type="entry name" value="Thiaminase_II"/>
</dbReference>
<evidence type="ECO:0000256" key="2">
    <source>
        <dbReference type="ARBA" id="ARBA00004948"/>
    </source>
</evidence>
<dbReference type="GO" id="GO:0009228">
    <property type="term" value="P:thiamine biosynthetic process"/>
    <property type="evidence" value="ECO:0007669"/>
    <property type="project" value="UniProtKB-KW"/>
</dbReference>
<evidence type="ECO:0000256" key="10">
    <source>
        <dbReference type="PIRSR" id="PIRSR003170-1"/>
    </source>
</evidence>
<evidence type="ECO:0000256" key="6">
    <source>
        <dbReference type="ARBA" id="ARBA00013647"/>
    </source>
</evidence>
<evidence type="ECO:0000256" key="3">
    <source>
        <dbReference type="ARBA" id="ARBA00010264"/>
    </source>
</evidence>
<gene>
    <name evidence="12" type="ORF">AWH48_12805</name>
</gene>
<comment type="function">
    <text evidence="9">Catalyzes an amino-pyrimidine hydrolysis reaction at the C5' of the pyrimidine moiety of thiamine compounds, a reaction that is part of a thiamine salvage pathway. Thus, catalyzes the conversion of 4-amino-5-aminomethyl-2-methylpyrimidine to 4-amino-5-hydroxymethyl-2-methylpyrimidine (HMP).</text>
</comment>
<comment type="catalytic activity">
    <reaction evidence="1 9">
        <text>4-amino-5-aminomethyl-2-methylpyrimidine + H2O = 4-amino-5-hydroxymethyl-2-methylpyrimidine + NH4(+)</text>
        <dbReference type="Rhea" id="RHEA:31799"/>
        <dbReference type="ChEBI" id="CHEBI:15377"/>
        <dbReference type="ChEBI" id="CHEBI:16892"/>
        <dbReference type="ChEBI" id="CHEBI:28938"/>
        <dbReference type="ChEBI" id="CHEBI:63416"/>
        <dbReference type="EC" id="3.5.99.2"/>
    </reaction>
</comment>
<dbReference type="EC" id="3.5.99.2" evidence="5 9"/>
<evidence type="ECO:0000313" key="12">
    <source>
        <dbReference type="EMBL" id="OAH53225.1"/>
    </source>
</evidence>
<feature type="active site" description="Proton donor" evidence="10">
    <location>
        <position position="207"/>
    </location>
</feature>
<dbReference type="Gene3D" id="1.20.910.10">
    <property type="entry name" value="Heme oxygenase-like"/>
    <property type="match status" value="1"/>
</dbReference>
<sequence>MKFSEQLHGKLQPIWRQNHDHPFVKGIADGTLDPEKFRFYMVQDYLYLIQYAKVFALGAVKADDLQTMGKFAALLDGTLNEEMSLHRQYAARFGISEEELETAKPSPITLAYTHYMLHAAQNGTLAEVIAAVLPCAWSYWEIGKELHRVPGAADHELYGEWINMYASEEFGQMAQWCIDLLDEHTVGKSEAELAKLEEIFLNTTRFEYMFWDMAYNGVMWPGDV</sequence>
<dbReference type="SUPFAM" id="SSF48613">
    <property type="entry name" value="Heme oxygenase-like"/>
    <property type="match status" value="1"/>
</dbReference>
<evidence type="ECO:0000256" key="9">
    <source>
        <dbReference type="PIRNR" id="PIRNR003170"/>
    </source>
</evidence>
<dbReference type="PIRSF" id="PIRSF003170">
    <property type="entry name" value="Pet18p"/>
    <property type="match status" value="1"/>
</dbReference>
<dbReference type="GO" id="GO:0005829">
    <property type="term" value="C:cytosol"/>
    <property type="evidence" value="ECO:0007669"/>
    <property type="project" value="TreeGrafter"/>
</dbReference>
<dbReference type="InterPro" id="IPR004305">
    <property type="entry name" value="Thiaminase-2/PQQC"/>
</dbReference>
<comment type="similarity">
    <text evidence="3 9">Belongs to the TenA family.</text>
</comment>
<dbReference type="AlphaFoldDB" id="A0A177KJZ9"/>
<comment type="subunit">
    <text evidence="4">Homotetramer.</text>
</comment>